<dbReference type="EMBL" id="CAXAMM010002351">
    <property type="protein sequence ID" value="CAK8995867.1"/>
    <property type="molecule type" value="Genomic_DNA"/>
</dbReference>
<organism evidence="1 2">
    <name type="scientific">Durusdinium trenchii</name>
    <dbReference type="NCBI Taxonomy" id="1381693"/>
    <lineage>
        <taxon>Eukaryota</taxon>
        <taxon>Sar</taxon>
        <taxon>Alveolata</taxon>
        <taxon>Dinophyceae</taxon>
        <taxon>Suessiales</taxon>
        <taxon>Symbiodiniaceae</taxon>
        <taxon>Durusdinium</taxon>
    </lineage>
</organism>
<keyword evidence="2" id="KW-1185">Reference proteome</keyword>
<accession>A0ABP0I1I6</accession>
<protein>
    <submittedName>
        <fullName evidence="1">Uncharacterized protein</fullName>
    </submittedName>
</protein>
<sequence length="72" mass="8024">EDVNKLLRENCTSLGDGYKDTNFAMVVASYESFSLALLSKTPRVNKTLLQTAVLKTFEGTSVDEAKYFGRQL</sequence>
<name>A0ABP0I1I6_9DINO</name>
<feature type="non-terminal residue" evidence="1">
    <location>
        <position position="72"/>
    </location>
</feature>
<evidence type="ECO:0000313" key="2">
    <source>
        <dbReference type="Proteomes" id="UP001642464"/>
    </source>
</evidence>
<proteinExistence type="predicted"/>
<comment type="caution">
    <text evidence="1">The sequence shown here is derived from an EMBL/GenBank/DDBJ whole genome shotgun (WGS) entry which is preliminary data.</text>
</comment>
<dbReference type="Proteomes" id="UP001642464">
    <property type="component" value="Unassembled WGS sequence"/>
</dbReference>
<feature type="non-terminal residue" evidence="1">
    <location>
        <position position="1"/>
    </location>
</feature>
<reference evidence="1 2" key="1">
    <citation type="submission" date="2024-02" db="EMBL/GenBank/DDBJ databases">
        <authorList>
            <person name="Chen Y."/>
            <person name="Shah S."/>
            <person name="Dougan E. K."/>
            <person name="Thang M."/>
            <person name="Chan C."/>
        </authorList>
    </citation>
    <scope>NUCLEOTIDE SEQUENCE [LARGE SCALE GENOMIC DNA]</scope>
</reference>
<gene>
    <name evidence="1" type="ORF">SCF082_LOCUS4548</name>
</gene>
<evidence type="ECO:0000313" key="1">
    <source>
        <dbReference type="EMBL" id="CAK8995867.1"/>
    </source>
</evidence>